<dbReference type="AlphaFoldDB" id="A0A2T3WAD9"/>
<evidence type="ECO:0000313" key="3">
    <source>
        <dbReference type="Proteomes" id="UP000240317"/>
    </source>
</evidence>
<dbReference type="InterPro" id="IPR024775">
    <property type="entry name" value="DinB-like"/>
</dbReference>
<feature type="domain" description="DinB-like" evidence="1">
    <location>
        <begin position="10"/>
        <end position="140"/>
    </location>
</feature>
<keyword evidence="3" id="KW-1185">Reference proteome</keyword>
<reference evidence="2 3" key="1">
    <citation type="submission" date="2018-03" db="EMBL/GenBank/DDBJ databases">
        <title>Draft genome of Deinococcus sp. OD32.</title>
        <authorList>
            <person name="Wang X.-P."/>
            <person name="Du Z.-J."/>
        </authorList>
    </citation>
    <scope>NUCLEOTIDE SEQUENCE [LARGE SCALE GENOMIC DNA]</scope>
    <source>
        <strain evidence="2 3">OD32</strain>
    </source>
</reference>
<name>A0A2T3WAD9_9DEIO</name>
<sequence length="146" mass="15714">MPSLSAAVAQHLPLLSALTEAQAAHMPAPGVWSAREILGHLLDSGVNNHARFVRVSAEDGLSLPGYDQTLWVQRGGYTARPWAELVALWAAYQEQLAHLIEALPPASLSHTVRIGGGEPVTLRCLTEDYVAHQLHHLAQIPGRVGP</sequence>
<dbReference type="RefSeq" id="WP_107137226.1">
    <property type="nucleotide sequence ID" value="NZ_PYSV01000004.1"/>
</dbReference>
<dbReference type="Proteomes" id="UP000240317">
    <property type="component" value="Unassembled WGS sequence"/>
</dbReference>
<gene>
    <name evidence="2" type="ORF">C8263_06110</name>
</gene>
<accession>A0A2T3WAD9</accession>
<protein>
    <submittedName>
        <fullName evidence="2">DinB family protein</fullName>
    </submittedName>
</protein>
<dbReference type="OrthoDB" id="9793216at2"/>
<organism evidence="2 3">
    <name type="scientific">Deinococcus arcticus</name>
    <dbReference type="NCBI Taxonomy" id="2136176"/>
    <lineage>
        <taxon>Bacteria</taxon>
        <taxon>Thermotogati</taxon>
        <taxon>Deinococcota</taxon>
        <taxon>Deinococci</taxon>
        <taxon>Deinococcales</taxon>
        <taxon>Deinococcaceae</taxon>
        <taxon>Deinococcus</taxon>
    </lineage>
</organism>
<dbReference type="EMBL" id="PYSV01000004">
    <property type="protein sequence ID" value="PTA68807.1"/>
    <property type="molecule type" value="Genomic_DNA"/>
</dbReference>
<dbReference type="Gene3D" id="1.20.120.450">
    <property type="entry name" value="dinb family like domain"/>
    <property type="match status" value="1"/>
</dbReference>
<comment type="caution">
    <text evidence="2">The sequence shown here is derived from an EMBL/GenBank/DDBJ whole genome shotgun (WGS) entry which is preliminary data.</text>
</comment>
<dbReference type="Pfam" id="PF12867">
    <property type="entry name" value="DinB_2"/>
    <property type="match status" value="1"/>
</dbReference>
<proteinExistence type="predicted"/>
<dbReference type="SUPFAM" id="SSF109854">
    <property type="entry name" value="DinB/YfiT-like putative metalloenzymes"/>
    <property type="match status" value="1"/>
</dbReference>
<evidence type="ECO:0000313" key="2">
    <source>
        <dbReference type="EMBL" id="PTA68807.1"/>
    </source>
</evidence>
<evidence type="ECO:0000259" key="1">
    <source>
        <dbReference type="Pfam" id="PF12867"/>
    </source>
</evidence>
<dbReference type="InterPro" id="IPR034660">
    <property type="entry name" value="DinB/YfiT-like"/>
</dbReference>